<organism evidence="2 3">
    <name type="scientific">Methyloglobulus morosus KoM1</name>
    <dbReference type="NCBI Taxonomy" id="1116472"/>
    <lineage>
        <taxon>Bacteria</taxon>
        <taxon>Pseudomonadati</taxon>
        <taxon>Pseudomonadota</taxon>
        <taxon>Gammaproteobacteria</taxon>
        <taxon>Methylococcales</taxon>
        <taxon>Methylococcaceae</taxon>
        <taxon>Methyloglobulus</taxon>
    </lineage>
</organism>
<reference evidence="2 3" key="1">
    <citation type="journal article" date="2013" name="Genome Announc.">
        <title>Draft Genome Sequence of the Methanotrophic Gammaproteobacterium Methyloglobulus morosus DSM 22980 Strain KoM1.</title>
        <authorList>
            <person name="Poehlein A."/>
            <person name="Deutzmann J.S."/>
            <person name="Daniel R."/>
            <person name="Simeonova D.D."/>
        </authorList>
    </citation>
    <scope>NUCLEOTIDE SEQUENCE [LARGE SCALE GENOMIC DNA]</scope>
    <source>
        <strain evidence="2 3">KoM1</strain>
    </source>
</reference>
<dbReference type="eggNOG" id="ENOG5033MNM">
    <property type="taxonomic scope" value="Bacteria"/>
</dbReference>
<feature type="chain" id="PRO_5004732103" description="Right handed beta helix domain-containing protein" evidence="1">
    <location>
        <begin position="26"/>
        <end position="451"/>
    </location>
</feature>
<sequence length="451" mass="48179">MNMQKTPLFYMLIAAIGIMPAVSEAALNYVRAGATGANNGSDWNNAYATLPSSLVRGNTYYLADGSYSGYTFDDANNGTSVITIKKATASDHGSDTGWASTYGDGQAVFFNWYVYTDYYVFDGQVRNADWRTGGVNQYGITTGNTRLDNGSGTGGDNLTFRYIDIHGGGRDTGDGDDVIYGLTGNSNITFQYCALRDSDRTIFLMRGNWQNLVVDHSYLARNTSTPAIHGELLSMTDSNGVTFSNNAIEDIEGTAVFAGLNDGIASNWKIFGNSFLHTAAYIADTGRQSNHNDGIAGIVFCANDSSNNNTCNNFLVYNNTVVNIQGTWSGVTIQQGTGNSTQNNIWYNSVRTGSTAGTAGGNLYINTIADGDTSASKAVCTSNCSIFVNPANRDFHLNTATATGTALTAPYNTDPDSITRGSDGTWDRGAFEFGGTQSATMLPPTLRTITQ</sequence>
<comment type="caution">
    <text evidence="2">The sequence shown here is derived from an EMBL/GenBank/DDBJ whole genome shotgun (WGS) entry which is preliminary data.</text>
</comment>
<keyword evidence="3" id="KW-1185">Reference proteome</keyword>
<evidence type="ECO:0000313" key="2">
    <source>
        <dbReference type="EMBL" id="ESS72456.1"/>
    </source>
</evidence>
<proteinExistence type="predicted"/>
<evidence type="ECO:0000256" key="1">
    <source>
        <dbReference type="SAM" id="SignalP"/>
    </source>
</evidence>
<dbReference type="EMBL" id="AYLO01000055">
    <property type="protein sequence ID" value="ESS72456.1"/>
    <property type="molecule type" value="Genomic_DNA"/>
</dbReference>
<name>V5DYR5_9GAMM</name>
<accession>V5DYR5</accession>
<evidence type="ECO:0000313" key="3">
    <source>
        <dbReference type="Proteomes" id="UP000017842"/>
    </source>
</evidence>
<protein>
    <recommendedName>
        <fullName evidence="4">Right handed beta helix domain-containing protein</fullName>
    </recommendedName>
</protein>
<feature type="signal peptide" evidence="1">
    <location>
        <begin position="1"/>
        <end position="25"/>
    </location>
</feature>
<gene>
    <name evidence="2" type="ORF">MGMO_57c00360</name>
</gene>
<dbReference type="InterPro" id="IPR011050">
    <property type="entry name" value="Pectin_lyase_fold/virulence"/>
</dbReference>
<dbReference type="SUPFAM" id="SSF51126">
    <property type="entry name" value="Pectin lyase-like"/>
    <property type="match status" value="1"/>
</dbReference>
<dbReference type="PATRIC" id="fig|1116472.3.peg.1785"/>
<dbReference type="AlphaFoldDB" id="V5DYR5"/>
<keyword evidence="1" id="KW-0732">Signal</keyword>
<evidence type="ECO:0008006" key="4">
    <source>
        <dbReference type="Google" id="ProtNLM"/>
    </source>
</evidence>
<dbReference type="Proteomes" id="UP000017842">
    <property type="component" value="Unassembled WGS sequence"/>
</dbReference>